<dbReference type="GO" id="GO:0032259">
    <property type="term" value="P:methylation"/>
    <property type="evidence" value="ECO:0007669"/>
    <property type="project" value="UniProtKB-KW"/>
</dbReference>
<dbReference type="InterPro" id="IPR010233">
    <property type="entry name" value="UbiG_MeTrfase"/>
</dbReference>
<sequence>MNAEAAELKKFGDAAHRWWDLNGEFKPLHDINPVRLDWIQSHASLAGRRVLDIGCGGGILSESMAAVGAQVTGIDLAEKALKVAGLHALESGLSVDYRLISAEQLASEQKGQFDVVCCMEMLEHVPNPASVVQAAAMLVRPGGWVFFSTINRNVKAFAMAILGAEYLLRLLPKGTHSYAKFIRPSELASWARSSGLEPVEFKGLEFGLLDRTFRLGANVDVNYFFACRRAA</sequence>
<dbReference type="GO" id="GO:0061542">
    <property type="term" value="F:3-demethylubiquinol 3-O-methyltransferase activity"/>
    <property type="evidence" value="ECO:0007669"/>
    <property type="project" value="UniProtKB-EC"/>
</dbReference>
<dbReference type="CDD" id="cd02440">
    <property type="entry name" value="AdoMet_MTases"/>
    <property type="match status" value="1"/>
</dbReference>
<dbReference type="GO" id="GO:0010420">
    <property type="term" value="F:polyprenyldihydroxybenzoate methyltransferase activity"/>
    <property type="evidence" value="ECO:0007669"/>
    <property type="project" value="InterPro"/>
</dbReference>
<dbReference type="AlphaFoldDB" id="E6PRJ1"/>
<evidence type="ECO:0000256" key="1">
    <source>
        <dbReference type="ARBA" id="ARBA00022603"/>
    </source>
</evidence>
<reference evidence="5" key="1">
    <citation type="submission" date="2009-10" db="EMBL/GenBank/DDBJ databases">
        <title>Diversity of trophic interactions inside an arsenic-rich microbial ecosystem.</title>
        <authorList>
            <person name="Bertin P.N."/>
            <person name="Heinrich-Salmeron A."/>
            <person name="Pelletier E."/>
            <person name="Goulhen-Chollet F."/>
            <person name="Arsene-Ploetze F."/>
            <person name="Gallien S."/>
            <person name="Calteau A."/>
            <person name="Vallenet D."/>
            <person name="Casiot C."/>
            <person name="Chane-Woon-Ming B."/>
            <person name="Giloteaux L."/>
            <person name="Barakat M."/>
            <person name="Bonnefoy V."/>
            <person name="Bruneel O."/>
            <person name="Chandler M."/>
            <person name="Cleiss J."/>
            <person name="Duran R."/>
            <person name="Elbaz-Poulichet F."/>
            <person name="Fonknechten N."/>
            <person name="Lauga B."/>
            <person name="Mornico D."/>
            <person name="Ortet P."/>
            <person name="Schaeffer C."/>
            <person name="Siguier P."/>
            <person name="Alexander Thil Smith A."/>
            <person name="Van Dorsselaer A."/>
            <person name="Weissenbach J."/>
            <person name="Medigue C."/>
            <person name="Le Paslier D."/>
        </authorList>
    </citation>
    <scope>NUCLEOTIDE SEQUENCE</scope>
</reference>
<keyword evidence="5" id="KW-0830">Ubiquinone</keyword>
<dbReference type="InterPro" id="IPR029063">
    <property type="entry name" value="SAM-dependent_MTases_sf"/>
</dbReference>
<dbReference type="PANTHER" id="PTHR43464:SF19">
    <property type="entry name" value="UBIQUINONE BIOSYNTHESIS O-METHYLTRANSFERASE, MITOCHONDRIAL"/>
    <property type="match status" value="1"/>
</dbReference>
<evidence type="ECO:0000256" key="3">
    <source>
        <dbReference type="ARBA" id="ARBA00022688"/>
    </source>
</evidence>
<dbReference type="Gene3D" id="3.40.50.150">
    <property type="entry name" value="Vaccinia Virus protein VP39"/>
    <property type="match status" value="1"/>
</dbReference>
<dbReference type="PANTHER" id="PTHR43464">
    <property type="entry name" value="METHYLTRANSFERASE"/>
    <property type="match status" value="1"/>
</dbReference>
<dbReference type="HAMAP" id="MF_00472">
    <property type="entry name" value="UbiG"/>
    <property type="match status" value="1"/>
</dbReference>
<protein>
    <submittedName>
        <fullName evidence="5">3-demethylubiquinone-9 3-methyltransferase (3,4-dihydroxy-5-hexaprenylbenzoate methyltransferase) (DHHB methyltransferase)</fullName>
        <ecNumber evidence="5">2.1.1.64</ecNumber>
    </submittedName>
</protein>
<comment type="caution">
    <text evidence="5">The sequence shown here is derived from an EMBL/GenBank/DDBJ whole genome shotgun (WGS) entry which is preliminary data.</text>
</comment>
<dbReference type="NCBIfam" id="TIGR01983">
    <property type="entry name" value="UbiG"/>
    <property type="match status" value="1"/>
</dbReference>
<evidence type="ECO:0000256" key="4">
    <source>
        <dbReference type="ARBA" id="ARBA00022691"/>
    </source>
</evidence>
<keyword evidence="4" id="KW-0949">S-adenosyl-L-methionine</keyword>
<keyword evidence="2 5" id="KW-0808">Transferase</keyword>
<dbReference type="EMBL" id="CABM01000044">
    <property type="protein sequence ID" value="CBH97546.1"/>
    <property type="molecule type" value="Genomic_DNA"/>
</dbReference>
<name>E6PRJ1_9ZZZZ</name>
<dbReference type="FunFam" id="3.40.50.150:FF:000028">
    <property type="entry name" value="Ubiquinone biosynthesis O-methyltransferase"/>
    <property type="match status" value="1"/>
</dbReference>
<proteinExistence type="inferred from homology"/>
<gene>
    <name evidence="5" type="primary">ubiG</name>
    <name evidence="5" type="ORF">CARN2_3019</name>
</gene>
<dbReference type="EC" id="2.1.1.64" evidence="5"/>
<keyword evidence="3" id="KW-0831">Ubiquinone biosynthesis</keyword>
<accession>E6PRJ1</accession>
<evidence type="ECO:0000256" key="2">
    <source>
        <dbReference type="ARBA" id="ARBA00022679"/>
    </source>
</evidence>
<dbReference type="Pfam" id="PF13489">
    <property type="entry name" value="Methyltransf_23"/>
    <property type="match status" value="1"/>
</dbReference>
<keyword evidence="1 5" id="KW-0489">Methyltransferase</keyword>
<dbReference type="SUPFAM" id="SSF53335">
    <property type="entry name" value="S-adenosyl-L-methionine-dependent methyltransferases"/>
    <property type="match status" value="1"/>
</dbReference>
<organism evidence="5">
    <name type="scientific">mine drainage metagenome</name>
    <dbReference type="NCBI Taxonomy" id="410659"/>
    <lineage>
        <taxon>unclassified sequences</taxon>
        <taxon>metagenomes</taxon>
        <taxon>ecological metagenomes</taxon>
    </lineage>
</organism>
<evidence type="ECO:0000313" key="5">
    <source>
        <dbReference type="EMBL" id="CBH97546.1"/>
    </source>
</evidence>